<keyword evidence="1" id="KW-0812">Transmembrane</keyword>
<keyword evidence="1" id="KW-1133">Transmembrane helix</keyword>
<sequence length="71" mass="8316">AAENGWMDGRQVSVWIIGDASLNKTKLHLWWLYLWIEVVTPCLFLSVHERVKEEIHYRLILDPTKPLDLSA</sequence>
<feature type="non-terminal residue" evidence="2">
    <location>
        <position position="71"/>
    </location>
</feature>
<keyword evidence="1" id="KW-0472">Membrane</keyword>
<feature type="transmembrane region" description="Helical" evidence="1">
    <location>
        <begin position="30"/>
        <end position="48"/>
    </location>
</feature>
<proteinExistence type="predicted"/>
<reference evidence="2" key="2">
    <citation type="submission" date="2016-06" db="EMBL/GenBank/DDBJ databases">
        <title>The genome of a short-lived fish provides insights into sex chromosome evolution and the genetic control of aging.</title>
        <authorList>
            <person name="Reichwald K."/>
            <person name="Felder M."/>
            <person name="Petzold A."/>
            <person name="Koch P."/>
            <person name="Groth M."/>
            <person name="Platzer M."/>
        </authorList>
    </citation>
    <scope>NUCLEOTIDE SEQUENCE</scope>
    <source>
        <tissue evidence="2">Brain</tissue>
    </source>
</reference>
<evidence type="ECO:0000256" key="1">
    <source>
        <dbReference type="SAM" id="Phobius"/>
    </source>
</evidence>
<name>A0A1A8AT00_NOTFU</name>
<protein>
    <submittedName>
        <fullName evidence="2">Uncharacterized protein</fullName>
    </submittedName>
</protein>
<organism evidence="2">
    <name type="scientific">Nothobranchius furzeri</name>
    <name type="common">Turquoise killifish</name>
    <dbReference type="NCBI Taxonomy" id="105023"/>
    <lineage>
        <taxon>Eukaryota</taxon>
        <taxon>Metazoa</taxon>
        <taxon>Chordata</taxon>
        <taxon>Craniata</taxon>
        <taxon>Vertebrata</taxon>
        <taxon>Euteleostomi</taxon>
        <taxon>Actinopterygii</taxon>
        <taxon>Neopterygii</taxon>
        <taxon>Teleostei</taxon>
        <taxon>Neoteleostei</taxon>
        <taxon>Acanthomorphata</taxon>
        <taxon>Ovalentaria</taxon>
        <taxon>Atherinomorphae</taxon>
        <taxon>Cyprinodontiformes</taxon>
        <taxon>Nothobranchiidae</taxon>
        <taxon>Nothobranchius</taxon>
    </lineage>
</organism>
<dbReference type="EMBL" id="HAEJ01003730">
    <property type="protein sequence ID" value="SBS44187.1"/>
    <property type="molecule type" value="Transcribed_RNA"/>
</dbReference>
<dbReference type="AlphaFoldDB" id="A0A1A8AT00"/>
<accession>A0A1A8AT00</accession>
<evidence type="ECO:0000313" key="2">
    <source>
        <dbReference type="EMBL" id="SBP58272.1"/>
    </source>
</evidence>
<gene>
    <name evidence="2" type="primary">Nfu_g_1_010034</name>
</gene>
<reference evidence="2" key="1">
    <citation type="submission" date="2016-05" db="EMBL/GenBank/DDBJ databases">
        <authorList>
            <person name="Lavstsen T."/>
            <person name="Jespersen J.S."/>
        </authorList>
    </citation>
    <scope>NUCLEOTIDE SEQUENCE</scope>
    <source>
        <tissue evidence="2">Brain</tissue>
    </source>
</reference>
<feature type="non-terminal residue" evidence="2">
    <location>
        <position position="1"/>
    </location>
</feature>
<dbReference type="EMBL" id="HADY01019787">
    <property type="protein sequence ID" value="SBP58272.1"/>
    <property type="molecule type" value="Transcribed_RNA"/>
</dbReference>